<proteinExistence type="predicted"/>
<dbReference type="EMBL" id="JANPWB010000005">
    <property type="protein sequence ID" value="KAJ1187196.1"/>
    <property type="molecule type" value="Genomic_DNA"/>
</dbReference>
<sequence>MPLPCLGTVEMCLFHASLHRPRTSDIRAPHVTSPVGTFLIRRGSDHEKRCRPVLLPLFPLLVLPLQSALLQFAESSTQRSNVHSSLHCPPIDIRDFASPVHRSITLEKHLVEVR</sequence>
<reference evidence="1" key="1">
    <citation type="journal article" date="2022" name="bioRxiv">
        <title>Sequencing and chromosome-scale assembly of the giantPleurodeles waltlgenome.</title>
        <authorList>
            <person name="Brown T."/>
            <person name="Elewa A."/>
            <person name="Iarovenko S."/>
            <person name="Subramanian E."/>
            <person name="Araus A.J."/>
            <person name="Petzold A."/>
            <person name="Susuki M."/>
            <person name="Suzuki K.-i.T."/>
            <person name="Hayashi T."/>
            <person name="Toyoda A."/>
            <person name="Oliveira C."/>
            <person name="Osipova E."/>
            <person name="Leigh N.D."/>
            <person name="Simon A."/>
            <person name="Yun M.H."/>
        </authorList>
    </citation>
    <scope>NUCLEOTIDE SEQUENCE</scope>
    <source>
        <strain evidence="1">20211129_DDA</strain>
        <tissue evidence="1">Liver</tissue>
    </source>
</reference>
<organism evidence="1 2">
    <name type="scientific">Pleurodeles waltl</name>
    <name type="common">Iberian ribbed newt</name>
    <dbReference type="NCBI Taxonomy" id="8319"/>
    <lineage>
        <taxon>Eukaryota</taxon>
        <taxon>Metazoa</taxon>
        <taxon>Chordata</taxon>
        <taxon>Craniata</taxon>
        <taxon>Vertebrata</taxon>
        <taxon>Euteleostomi</taxon>
        <taxon>Amphibia</taxon>
        <taxon>Batrachia</taxon>
        <taxon>Caudata</taxon>
        <taxon>Salamandroidea</taxon>
        <taxon>Salamandridae</taxon>
        <taxon>Pleurodelinae</taxon>
        <taxon>Pleurodeles</taxon>
    </lineage>
</organism>
<protein>
    <submittedName>
        <fullName evidence="1">Uncharacterized protein</fullName>
    </submittedName>
</protein>
<dbReference type="AlphaFoldDB" id="A0AAV7UFV9"/>
<comment type="caution">
    <text evidence="1">The sequence shown here is derived from an EMBL/GenBank/DDBJ whole genome shotgun (WGS) entry which is preliminary data.</text>
</comment>
<dbReference type="Proteomes" id="UP001066276">
    <property type="component" value="Chromosome 3_1"/>
</dbReference>
<gene>
    <name evidence="1" type="ORF">NDU88_003975</name>
</gene>
<evidence type="ECO:0000313" key="2">
    <source>
        <dbReference type="Proteomes" id="UP001066276"/>
    </source>
</evidence>
<keyword evidence="2" id="KW-1185">Reference proteome</keyword>
<evidence type="ECO:0000313" key="1">
    <source>
        <dbReference type="EMBL" id="KAJ1187196.1"/>
    </source>
</evidence>
<name>A0AAV7UFV9_PLEWA</name>
<accession>A0AAV7UFV9</accession>